<comment type="catalytic activity">
    <reaction evidence="1">
        <text>ATP + protein L-histidine = ADP + protein N-phospho-L-histidine.</text>
        <dbReference type="EC" id="2.7.13.3"/>
    </reaction>
</comment>
<dbReference type="RefSeq" id="WP_353295156.1">
    <property type="nucleotide sequence ID" value="NZ_BAABWH010000005.1"/>
</dbReference>
<keyword evidence="5" id="KW-0472">Membrane</keyword>
<dbReference type="SUPFAM" id="SSF55874">
    <property type="entry name" value="ATPase domain of HSP90 chaperone/DNA topoisomerase II/histidine kinase"/>
    <property type="match status" value="1"/>
</dbReference>
<dbReference type="EMBL" id="BAABWH010000005">
    <property type="protein sequence ID" value="GAA6146013.1"/>
    <property type="molecule type" value="Genomic_DNA"/>
</dbReference>
<dbReference type="SMART" id="SM00388">
    <property type="entry name" value="HisKA"/>
    <property type="match status" value="1"/>
</dbReference>
<dbReference type="Pfam" id="PF00072">
    <property type="entry name" value="Response_reg"/>
    <property type="match status" value="1"/>
</dbReference>
<dbReference type="Pfam" id="PF02518">
    <property type="entry name" value="HATPase_c"/>
    <property type="match status" value="1"/>
</dbReference>
<dbReference type="InterPro" id="IPR036097">
    <property type="entry name" value="HisK_dim/P_sf"/>
</dbReference>
<dbReference type="Gene3D" id="3.40.50.2300">
    <property type="match status" value="1"/>
</dbReference>
<evidence type="ECO:0000256" key="3">
    <source>
        <dbReference type="ARBA" id="ARBA00022553"/>
    </source>
</evidence>
<feature type="modified residue" description="4-aspartylphosphate" evidence="4">
    <location>
        <position position="711"/>
    </location>
</feature>
<dbReference type="SUPFAM" id="SSF47384">
    <property type="entry name" value="Homodimeric domain of signal transducing histidine kinase"/>
    <property type="match status" value="1"/>
</dbReference>
<keyword evidence="9" id="KW-1185">Reference proteome</keyword>
<feature type="domain" description="Histidine kinase" evidence="6">
    <location>
        <begin position="419"/>
        <end position="638"/>
    </location>
</feature>
<feature type="domain" description="Response regulatory" evidence="7">
    <location>
        <begin position="657"/>
        <end position="779"/>
    </location>
</feature>
<evidence type="ECO:0000313" key="8">
    <source>
        <dbReference type="EMBL" id="GAA6146013.1"/>
    </source>
</evidence>
<dbReference type="Gene3D" id="3.30.565.10">
    <property type="entry name" value="Histidine kinase-like ATPase, C-terminal domain"/>
    <property type="match status" value="1"/>
</dbReference>
<dbReference type="InterPro" id="IPR050956">
    <property type="entry name" value="2C_system_His_kinase"/>
</dbReference>
<dbReference type="InterPro" id="IPR003661">
    <property type="entry name" value="HisK_dim/P_dom"/>
</dbReference>
<protein>
    <recommendedName>
        <fullName evidence="2">histidine kinase</fullName>
        <ecNumber evidence="2">2.7.13.3</ecNumber>
    </recommendedName>
</protein>
<feature type="transmembrane region" description="Helical" evidence="5">
    <location>
        <begin position="377"/>
        <end position="399"/>
    </location>
</feature>
<evidence type="ECO:0000313" key="9">
    <source>
        <dbReference type="Proteomes" id="UP001481413"/>
    </source>
</evidence>
<dbReference type="PROSITE" id="PS50109">
    <property type="entry name" value="HIS_KIN"/>
    <property type="match status" value="1"/>
</dbReference>
<evidence type="ECO:0000256" key="2">
    <source>
        <dbReference type="ARBA" id="ARBA00012438"/>
    </source>
</evidence>
<evidence type="ECO:0000256" key="4">
    <source>
        <dbReference type="PROSITE-ProRule" id="PRU00169"/>
    </source>
</evidence>
<dbReference type="InterPro" id="IPR003594">
    <property type="entry name" value="HATPase_dom"/>
</dbReference>
<dbReference type="InterPro" id="IPR005467">
    <property type="entry name" value="His_kinase_dom"/>
</dbReference>
<proteinExistence type="predicted"/>
<dbReference type="PANTHER" id="PTHR43719:SF28">
    <property type="entry name" value="PEROXIDE STRESS-ACTIVATED HISTIDINE KINASE MAK1-RELATED"/>
    <property type="match status" value="1"/>
</dbReference>
<organism evidence="8 9">
    <name type="scientific">Thalassolituus maritimus</name>
    <dbReference type="NCBI Taxonomy" id="484498"/>
    <lineage>
        <taxon>Bacteria</taxon>
        <taxon>Pseudomonadati</taxon>
        <taxon>Pseudomonadota</taxon>
        <taxon>Gammaproteobacteria</taxon>
        <taxon>Oceanospirillales</taxon>
        <taxon>Oceanospirillaceae</taxon>
        <taxon>Thalassolituus</taxon>
    </lineage>
</organism>
<feature type="transmembrane region" description="Helical" evidence="5">
    <location>
        <begin position="199"/>
        <end position="220"/>
    </location>
</feature>
<feature type="transmembrane region" description="Helical" evidence="5">
    <location>
        <begin position="291"/>
        <end position="310"/>
    </location>
</feature>
<accession>A0ABQ0A0U3</accession>
<dbReference type="InterPro" id="IPR011622">
    <property type="entry name" value="7TMR_DISM_rcpt_extracell_dom2"/>
</dbReference>
<comment type="caution">
    <text evidence="8">The sequence shown here is derived from an EMBL/GenBank/DDBJ whole genome shotgun (WGS) entry which is preliminary data.</text>
</comment>
<feature type="transmembrane region" description="Helical" evidence="5">
    <location>
        <begin position="316"/>
        <end position="334"/>
    </location>
</feature>
<dbReference type="Gene3D" id="1.10.287.130">
    <property type="match status" value="1"/>
</dbReference>
<dbReference type="CDD" id="cd00082">
    <property type="entry name" value="HisKA"/>
    <property type="match status" value="1"/>
</dbReference>
<sequence length="786" mass="87131">MITRIASLFKGILSGTHRFNLRAGLLVTCLLLISMRSLAIGPIILPERSFSQTITPYTSFYEDSTARLTLPEILSSNTQLSFTPAHTSSLKRGVTDGVLWIRLSVHNPLGYPLNPVLTLSNARLDSVLLYQITDITAPSEVRGPVLEGALNQAHAFSLSIDSKSTQSYLLRIQSDAPINTRLGLKSLDQFNAEEQATDILTGALLGLVTLVLMYFVYALINGERGLIGPGLLCTFSVLFFVPSSIGIYLSLPIAAELPDGCVETFAVCGILASQLWALLQLGWRTLWIRMMLRLGVAFLAVIMATDAITPSYLTEWLLYASTLIIQILTLLLTIRTRSQYPEAHLYLRSAAVFVILGILIVLMNSRSLIDFGLTEQLLVFLLPLSITAGLFFGQIAIGLKRNRRETTGQPTILPETMGQISHELRTPINGVIGMSELMTDTPLSVSQRDYLDTIKMAGEDLQVLVNELSDLGRIKAREIFLDIKPYRVTELLNRTLAHFQQEAIRKQVELILDIADHFPDQLLCDPSRLQSILYNLLSRTLAYTEHGALTVYASYYQGDQAQGLRVQLQLSGTVVKQQELESIFRLLQPGNTKVDSNDPHTWNLTVVRGLLRHMRGTLDIESLNSQGGSITLFLPMQMDNSDTMTQRQQDSSLNGLNVLVVDDNATLRSVIEKQLKRWGINSHSTYSGKEALAMLRTEHRNGTPYDIVIIDHDMPVMSGLQLAERIRSDDEIPRKPANLMLTGLSTNSVERSASAAGIDYVIAKPASGSRLREALAILQKRRTPGY</sequence>
<dbReference type="InterPro" id="IPR001789">
    <property type="entry name" value="Sig_transdc_resp-reg_receiver"/>
</dbReference>
<dbReference type="Proteomes" id="UP001481413">
    <property type="component" value="Unassembled WGS sequence"/>
</dbReference>
<keyword evidence="5" id="KW-0812">Transmembrane</keyword>
<evidence type="ECO:0000256" key="1">
    <source>
        <dbReference type="ARBA" id="ARBA00000085"/>
    </source>
</evidence>
<feature type="transmembrane region" description="Helical" evidence="5">
    <location>
        <begin position="257"/>
        <end position="279"/>
    </location>
</feature>
<dbReference type="Pfam" id="PF07696">
    <property type="entry name" value="7TMR-DISMED2"/>
    <property type="match status" value="1"/>
</dbReference>
<dbReference type="InterPro" id="IPR036890">
    <property type="entry name" value="HATPase_C_sf"/>
</dbReference>
<dbReference type="Gene3D" id="2.60.40.2380">
    <property type="match status" value="1"/>
</dbReference>
<reference evidence="8 9" key="1">
    <citation type="submission" date="2024-04" db="EMBL/GenBank/DDBJ databases">
        <title>Draft genome sequence of Thalassolituus maritimus NBRC 116585.</title>
        <authorList>
            <person name="Miyakawa T."/>
            <person name="Kusuya Y."/>
            <person name="Miura T."/>
        </authorList>
    </citation>
    <scope>NUCLEOTIDE SEQUENCE [LARGE SCALE GENOMIC DNA]</scope>
    <source>
        <strain evidence="8 9">5NW40-0001</strain>
    </source>
</reference>
<dbReference type="EC" id="2.7.13.3" evidence="2"/>
<keyword evidence="3 4" id="KW-0597">Phosphoprotein</keyword>
<evidence type="ECO:0000256" key="5">
    <source>
        <dbReference type="SAM" id="Phobius"/>
    </source>
</evidence>
<feature type="transmembrane region" description="Helical" evidence="5">
    <location>
        <begin position="232"/>
        <end position="251"/>
    </location>
</feature>
<dbReference type="Pfam" id="PF00512">
    <property type="entry name" value="HisKA"/>
    <property type="match status" value="1"/>
</dbReference>
<keyword evidence="5" id="KW-1133">Transmembrane helix</keyword>
<evidence type="ECO:0000259" key="6">
    <source>
        <dbReference type="PROSITE" id="PS50109"/>
    </source>
</evidence>
<dbReference type="InterPro" id="IPR011006">
    <property type="entry name" value="CheY-like_superfamily"/>
</dbReference>
<evidence type="ECO:0000259" key="7">
    <source>
        <dbReference type="PROSITE" id="PS50110"/>
    </source>
</evidence>
<dbReference type="SMART" id="SM00448">
    <property type="entry name" value="REC"/>
    <property type="match status" value="1"/>
</dbReference>
<feature type="transmembrane region" description="Helical" evidence="5">
    <location>
        <begin position="346"/>
        <end position="365"/>
    </location>
</feature>
<dbReference type="SUPFAM" id="SSF52172">
    <property type="entry name" value="CheY-like"/>
    <property type="match status" value="1"/>
</dbReference>
<dbReference type="PANTHER" id="PTHR43719">
    <property type="entry name" value="TWO-COMPONENT HISTIDINE KINASE"/>
    <property type="match status" value="1"/>
</dbReference>
<dbReference type="PROSITE" id="PS50110">
    <property type="entry name" value="RESPONSE_REGULATORY"/>
    <property type="match status" value="1"/>
</dbReference>
<name>A0ABQ0A0U3_9GAMM</name>
<gene>
    <name evidence="8" type="ORF">NBRC116585_21310</name>
</gene>
<dbReference type="CDD" id="cd17546">
    <property type="entry name" value="REC_hyHK_CKI1_RcsC-like"/>
    <property type="match status" value="1"/>
</dbReference>